<accession>A0ABT2K254</accession>
<dbReference type="InterPro" id="IPR002298">
    <property type="entry name" value="DNA_polymerase_A"/>
</dbReference>
<evidence type="ECO:0000256" key="3">
    <source>
        <dbReference type="ARBA" id="ARBA00022705"/>
    </source>
</evidence>
<comment type="catalytic activity">
    <reaction evidence="4">
        <text>DNA(n) + a 2'-deoxyribonucleoside 5'-triphosphate = DNA(n+1) + diphosphate</text>
        <dbReference type="Rhea" id="RHEA:22508"/>
        <dbReference type="Rhea" id="RHEA-COMP:17339"/>
        <dbReference type="Rhea" id="RHEA-COMP:17340"/>
        <dbReference type="ChEBI" id="CHEBI:33019"/>
        <dbReference type="ChEBI" id="CHEBI:61560"/>
        <dbReference type="ChEBI" id="CHEBI:173112"/>
        <dbReference type="EC" id="2.7.7.7"/>
    </reaction>
</comment>
<reference evidence="6 7" key="1">
    <citation type="submission" date="2021-10" db="EMBL/GenBank/DDBJ databases">
        <title>Streptomyces gossypii sp. nov., isolated from soil collected from cotton field.</title>
        <authorList>
            <person name="Ge X."/>
            <person name="Chen X."/>
            <person name="Liu W."/>
        </authorList>
    </citation>
    <scope>NUCLEOTIDE SEQUENCE [LARGE SCALE GENOMIC DNA]</scope>
    <source>
        <strain evidence="6 7">N2-109</strain>
    </source>
</reference>
<keyword evidence="7" id="KW-1185">Reference proteome</keyword>
<dbReference type="Gene3D" id="3.30.70.370">
    <property type="match status" value="1"/>
</dbReference>
<dbReference type="PANTHER" id="PTHR10133:SF27">
    <property type="entry name" value="DNA POLYMERASE NU"/>
    <property type="match status" value="1"/>
</dbReference>
<evidence type="ECO:0000259" key="5">
    <source>
        <dbReference type="SMART" id="SM00482"/>
    </source>
</evidence>
<sequence>MRDYGGTLAGLPWRGWTIETTEDLVPFFSWIKRRAEHGDRVAVDTEGRGLKVLNGEPGYVRLAQFGTVDESFTVPIELGKPFQEATKWALETLPRLLGHNWHGFDALALHKTFALDYKMLCDKAQDTWLWSKLWDPRGVEEGGTGGRLKPLSAHFIDPSAPDTQGGLEAVFRSLKCGHTKKNQTGWRHVPLFHPVYQEYAHLDVILTSRLFPHLQRGVSRNGTSTKLPGYEHNLARICGSLTIPGLLVDKPYTSALSQRLGEESEKHSAICARYGVDNINSTAQLIAALQDMREEWDRSNPNDLTDGGQLAVSKLVLSRFADINPRTGEPLESRKPNPLAAAVIKAKRAGKWKTAYADHFLADVDCRGAIHPNIRTMEARTGRMSVTNPAVQTLPAGEWSIRRCLLMDPGHVAISVDFDSVELNVLAALADVREMKAAILRKEKLHNTTSRLVFGEGFTKSQYKIGKSGNFLKVYGGGIEKLMSQTGASRAVCERFFSQFNRAYPEVKEYGRRLIREAYGEKQSRGGNLAVRTITGRVLPMDRDRMYAGTNYAVQSTARDCLGMALVRMDEDGLTPYLRLAVHDEVLASAPPENAEDVGREIAKHMNFTLKGVPITATPEIGGRSWGSLYMKDEHDQLIPELAVAQDEFYAANPDVAHARAAA</sequence>
<comment type="caution">
    <text evidence="6">The sequence shown here is derived from an EMBL/GenBank/DDBJ whole genome shotgun (WGS) entry which is preliminary data.</text>
</comment>
<dbReference type="InterPro" id="IPR036397">
    <property type="entry name" value="RNaseH_sf"/>
</dbReference>
<dbReference type="InterPro" id="IPR012337">
    <property type="entry name" value="RNaseH-like_sf"/>
</dbReference>
<name>A0ABT2K254_9ACTN</name>
<comment type="similarity">
    <text evidence="1">Belongs to the DNA polymerase type-A family.</text>
</comment>
<evidence type="ECO:0000256" key="4">
    <source>
        <dbReference type="ARBA" id="ARBA00049244"/>
    </source>
</evidence>
<proteinExistence type="inferred from homology"/>
<dbReference type="Proteomes" id="UP001156389">
    <property type="component" value="Unassembled WGS sequence"/>
</dbReference>
<dbReference type="SUPFAM" id="SSF53098">
    <property type="entry name" value="Ribonuclease H-like"/>
    <property type="match status" value="1"/>
</dbReference>
<dbReference type="Gene3D" id="1.10.150.20">
    <property type="entry name" value="5' to 3' exonuclease, C-terminal subdomain"/>
    <property type="match status" value="1"/>
</dbReference>
<dbReference type="InterPro" id="IPR043502">
    <property type="entry name" value="DNA/RNA_pol_sf"/>
</dbReference>
<dbReference type="SUPFAM" id="SSF56672">
    <property type="entry name" value="DNA/RNA polymerases"/>
    <property type="match status" value="1"/>
</dbReference>
<protein>
    <recommendedName>
        <fullName evidence="2">DNA-directed DNA polymerase</fullName>
        <ecNumber evidence="2">2.7.7.7</ecNumber>
    </recommendedName>
</protein>
<dbReference type="PRINTS" id="PR00868">
    <property type="entry name" value="DNAPOLI"/>
</dbReference>
<dbReference type="InterPro" id="IPR001098">
    <property type="entry name" value="DNA-dir_DNA_pol_A_palm_dom"/>
</dbReference>
<dbReference type="EC" id="2.7.7.7" evidence="2"/>
<dbReference type="RefSeq" id="WP_260221577.1">
    <property type="nucleotide sequence ID" value="NZ_JAJAGO010000019.1"/>
</dbReference>
<dbReference type="Pfam" id="PF00476">
    <property type="entry name" value="DNA_pol_A"/>
    <property type="match status" value="1"/>
</dbReference>
<evidence type="ECO:0000256" key="2">
    <source>
        <dbReference type="ARBA" id="ARBA00012417"/>
    </source>
</evidence>
<organism evidence="6 7">
    <name type="scientific">Streptomyces gossypii</name>
    <dbReference type="NCBI Taxonomy" id="2883101"/>
    <lineage>
        <taxon>Bacteria</taxon>
        <taxon>Bacillati</taxon>
        <taxon>Actinomycetota</taxon>
        <taxon>Actinomycetes</taxon>
        <taxon>Kitasatosporales</taxon>
        <taxon>Streptomycetaceae</taxon>
        <taxon>Streptomyces</taxon>
    </lineage>
</organism>
<evidence type="ECO:0000313" key="6">
    <source>
        <dbReference type="EMBL" id="MCT2594257.1"/>
    </source>
</evidence>
<evidence type="ECO:0000313" key="7">
    <source>
        <dbReference type="Proteomes" id="UP001156389"/>
    </source>
</evidence>
<gene>
    <name evidence="6" type="ORF">LHJ74_30855</name>
</gene>
<keyword evidence="3" id="KW-0235">DNA replication</keyword>
<dbReference type="Gene3D" id="3.30.420.10">
    <property type="entry name" value="Ribonuclease H-like superfamily/Ribonuclease H"/>
    <property type="match status" value="1"/>
</dbReference>
<dbReference type="PANTHER" id="PTHR10133">
    <property type="entry name" value="DNA POLYMERASE I"/>
    <property type="match status" value="1"/>
</dbReference>
<dbReference type="SMART" id="SM00482">
    <property type="entry name" value="POLAc"/>
    <property type="match status" value="1"/>
</dbReference>
<dbReference type="EMBL" id="JAJAGO010000019">
    <property type="protein sequence ID" value="MCT2594257.1"/>
    <property type="molecule type" value="Genomic_DNA"/>
</dbReference>
<feature type="domain" description="DNA-directed DNA polymerase family A palm" evidence="5">
    <location>
        <begin position="398"/>
        <end position="594"/>
    </location>
</feature>
<evidence type="ECO:0000256" key="1">
    <source>
        <dbReference type="ARBA" id="ARBA00007705"/>
    </source>
</evidence>